<sequence length="163" mass="18602">MFSLNIVLLLTVYQIGSSMGLIELCLYGNIGINCKNMNHDQQQNLLIENLQLSVKNLTNDLVPIGFIYTQYPNQVEPAEKWPRYSWEEVTVEYSGQFFRAEGGDSLEFNGGFQEDNSPRLVAAERFWKGNFSNLPDSIVHYKPVIELTPGEWSPRIYTGDTTN</sequence>
<dbReference type="AlphaFoldDB" id="A0A7R9QPT8"/>
<dbReference type="Proteomes" id="UP000728032">
    <property type="component" value="Unassembled WGS sequence"/>
</dbReference>
<reference evidence="3" key="1">
    <citation type="submission" date="2020-11" db="EMBL/GenBank/DDBJ databases">
        <authorList>
            <person name="Tran Van P."/>
        </authorList>
    </citation>
    <scope>NUCLEOTIDE SEQUENCE</scope>
</reference>
<dbReference type="EMBL" id="CAJPVJ010005199">
    <property type="protein sequence ID" value="CAG2169334.1"/>
    <property type="molecule type" value="Genomic_DNA"/>
</dbReference>
<evidence type="ECO:0000313" key="4">
    <source>
        <dbReference type="Proteomes" id="UP000728032"/>
    </source>
</evidence>
<organism evidence="3">
    <name type="scientific">Oppiella nova</name>
    <dbReference type="NCBI Taxonomy" id="334625"/>
    <lineage>
        <taxon>Eukaryota</taxon>
        <taxon>Metazoa</taxon>
        <taxon>Ecdysozoa</taxon>
        <taxon>Arthropoda</taxon>
        <taxon>Chelicerata</taxon>
        <taxon>Arachnida</taxon>
        <taxon>Acari</taxon>
        <taxon>Acariformes</taxon>
        <taxon>Sarcoptiformes</taxon>
        <taxon>Oribatida</taxon>
        <taxon>Brachypylina</taxon>
        <taxon>Oppioidea</taxon>
        <taxon>Oppiidae</taxon>
        <taxon>Oppiella</taxon>
    </lineage>
</organism>
<protein>
    <submittedName>
        <fullName evidence="3">Uncharacterized protein</fullName>
    </submittedName>
</protein>
<evidence type="ECO:0000313" key="3">
    <source>
        <dbReference type="EMBL" id="CAD7652147.1"/>
    </source>
</evidence>
<gene>
    <name evidence="3" type="ORF">ONB1V03_LOCUS8812</name>
</gene>
<proteinExistence type="predicted"/>
<accession>A0A7R9QPT8</accession>
<evidence type="ECO:0000256" key="1">
    <source>
        <dbReference type="SAM" id="Phobius"/>
    </source>
</evidence>
<dbReference type="OrthoDB" id="6503162at2759"/>
<name>A0A7R9QPT8_9ACAR</name>
<dbReference type="EMBL" id="OC920024">
    <property type="protein sequence ID" value="CAD7652147.1"/>
    <property type="molecule type" value="Genomic_DNA"/>
</dbReference>
<feature type="signal peptide" evidence="2">
    <location>
        <begin position="1"/>
        <end position="18"/>
    </location>
</feature>
<feature type="transmembrane region" description="Helical" evidence="1">
    <location>
        <begin position="6"/>
        <end position="27"/>
    </location>
</feature>
<keyword evidence="1" id="KW-0472">Membrane</keyword>
<keyword evidence="2" id="KW-0732">Signal</keyword>
<keyword evidence="4" id="KW-1185">Reference proteome</keyword>
<feature type="non-terminal residue" evidence="3">
    <location>
        <position position="163"/>
    </location>
</feature>
<keyword evidence="1" id="KW-1133">Transmembrane helix</keyword>
<feature type="chain" id="PRO_5036211868" evidence="2">
    <location>
        <begin position="19"/>
        <end position="163"/>
    </location>
</feature>
<evidence type="ECO:0000256" key="2">
    <source>
        <dbReference type="SAM" id="SignalP"/>
    </source>
</evidence>
<keyword evidence="1" id="KW-0812">Transmembrane</keyword>